<evidence type="ECO:0000256" key="1">
    <source>
        <dbReference type="ARBA" id="ARBA00004752"/>
    </source>
</evidence>
<keyword evidence="5 7" id="KW-0573">Peptidoglycan synthesis</keyword>
<dbReference type="AlphaFoldDB" id="A0A194AEP4"/>
<protein>
    <recommendedName>
        <fullName evidence="8">L,D-TPase catalytic domain-containing protein</fullName>
    </recommendedName>
</protein>
<dbReference type="Pfam" id="PF03734">
    <property type="entry name" value="YkuD"/>
    <property type="match status" value="1"/>
</dbReference>
<sequence>MSSHGPDSLFAIDKSKQVLLYFRKNNVSQQLDLVKKIPCATGKVNGDKFREGDMKTPEGIYFIQGKKEQGLNFGLYGDLAFVLNFPNPVDQAKGKTGHGIWLHGRGKPIKPHETRGCVALNNHDIKTFQSEVQINTTPVIIGHTISLNNDVPAHESISEQLIQATTTWAQAWDNKASRFFSFYDPHFFSKSFFEHKQGLFQRYAWIDVVIDDIKCIEGQEYCVTYFKQLYKAPGFTSEGIKRLYWKADDAGGWKIIGSEWFSTPTGLENVYVNKITTQIVEWVEYWKRSWEQGNIEEYMTCYTHNAVQGGIHGKRSIAEHKNNLIKQGKKPTRILMENPVVRLQNDGARVRFTQYYQAENGYADKGIKTLVLKRIDENHWRIISETWKRLDP</sequence>
<feature type="domain" description="L,D-TPase catalytic" evidence="8">
    <location>
        <begin position="8"/>
        <end position="142"/>
    </location>
</feature>
<comment type="similarity">
    <text evidence="2">Belongs to the YkuD family.</text>
</comment>
<proteinExistence type="inferred from homology"/>
<evidence type="ECO:0000313" key="10">
    <source>
        <dbReference type="Proteomes" id="UP000095200"/>
    </source>
</evidence>
<keyword evidence="4 7" id="KW-0133">Cell shape</keyword>
<dbReference type="STRING" id="1592317.DPF_1259"/>
<gene>
    <name evidence="9" type="ORF">DPF_1259</name>
</gene>
<dbReference type="GO" id="GO:0008360">
    <property type="term" value="P:regulation of cell shape"/>
    <property type="evidence" value="ECO:0007669"/>
    <property type="project" value="UniProtKB-UniRule"/>
</dbReference>
<evidence type="ECO:0000256" key="6">
    <source>
        <dbReference type="ARBA" id="ARBA00023316"/>
    </source>
</evidence>
<accession>A0A194AEP4</accession>
<dbReference type="GO" id="GO:0009252">
    <property type="term" value="P:peptidoglycan biosynthetic process"/>
    <property type="evidence" value="ECO:0007669"/>
    <property type="project" value="UniProtKB-UniPathway"/>
</dbReference>
<keyword evidence="6 7" id="KW-0961">Cell wall biogenesis/degradation</keyword>
<evidence type="ECO:0000259" key="8">
    <source>
        <dbReference type="PROSITE" id="PS52029"/>
    </source>
</evidence>
<evidence type="ECO:0000256" key="5">
    <source>
        <dbReference type="ARBA" id="ARBA00022984"/>
    </source>
</evidence>
<dbReference type="Pfam" id="PF24125">
    <property type="entry name" value="Cds6_C"/>
    <property type="match status" value="2"/>
</dbReference>
<dbReference type="InterPro" id="IPR038063">
    <property type="entry name" value="Transpep_catalytic_dom"/>
</dbReference>
<dbReference type="PANTHER" id="PTHR36699">
    <property type="entry name" value="LD-TRANSPEPTIDASE"/>
    <property type="match status" value="1"/>
</dbReference>
<dbReference type="GO" id="GO:0071555">
    <property type="term" value="P:cell wall organization"/>
    <property type="evidence" value="ECO:0007669"/>
    <property type="project" value="UniProtKB-UniRule"/>
</dbReference>
<reference evidence="10" key="1">
    <citation type="submission" date="2016-06" db="EMBL/GenBank/DDBJ databases">
        <title>Draft genome sequence of Desulfoplanes formicivorans strain Pf12B.</title>
        <authorList>
            <person name="Watanabe M."/>
            <person name="Kojima H."/>
            <person name="Fukui M."/>
        </authorList>
    </citation>
    <scope>NUCLEOTIDE SEQUENCE [LARGE SCALE GENOMIC DNA]</scope>
    <source>
        <strain evidence="10">Pf12B</strain>
    </source>
</reference>
<feature type="active site" description="Proton donor/acceptor" evidence="7">
    <location>
        <position position="103"/>
    </location>
</feature>
<organism evidence="9 10">
    <name type="scientific">Desulfoplanes formicivorans</name>
    <dbReference type="NCBI Taxonomy" id="1592317"/>
    <lineage>
        <taxon>Bacteria</taxon>
        <taxon>Pseudomonadati</taxon>
        <taxon>Thermodesulfobacteriota</taxon>
        <taxon>Desulfovibrionia</taxon>
        <taxon>Desulfovibrionales</taxon>
        <taxon>Desulfoplanaceae</taxon>
        <taxon>Desulfoplanes</taxon>
    </lineage>
</organism>
<name>A0A194AEP4_9BACT</name>
<comment type="pathway">
    <text evidence="1 7">Cell wall biogenesis; peptidoglycan biosynthesis.</text>
</comment>
<evidence type="ECO:0000256" key="2">
    <source>
        <dbReference type="ARBA" id="ARBA00005992"/>
    </source>
</evidence>
<evidence type="ECO:0000256" key="3">
    <source>
        <dbReference type="ARBA" id="ARBA00022679"/>
    </source>
</evidence>
<dbReference type="PROSITE" id="PS52029">
    <property type="entry name" value="LD_TPASE"/>
    <property type="match status" value="1"/>
</dbReference>
<dbReference type="InterPro" id="IPR056203">
    <property type="entry name" value="Cds6_C"/>
</dbReference>
<dbReference type="EMBL" id="BDFE01000015">
    <property type="protein sequence ID" value="GAU08547.1"/>
    <property type="molecule type" value="Genomic_DNA"/>
</dbReference>
<dbReference type="Gene3D" id="3.10.450.50">
    <property type="match status" value="1"/>
</dbReference>
<dbReference type="PANTHER" id="PTHR36699:SF1">
    <property type="entry name" value="L,D-TRANSPEPTIDASE YAFK-RELATED"/>
    <property type="match status" value="1"/>
</dbReference>
<evidence type="ECO:0000256" key="4">
    <source>
        <dbReference type="ARBA" id="ARBA00022960"/>
    </source>
</evidence>
<dbReference type="SUPFAM" id="SSF54427">
    <property type="entry name" value="NTF2-like"/>
    <property type="match status" value="1"/>
</dbReference>
<dbReference type="GO" id="GO:0004180">
    <property type="term" value="F:carboxypeptidase activity"/>
    <property type="evidence" value="ECO:0007669"/>
    <property type="project" value="UniProtKB-ARBA"/>
</dbReference>
<feature type="active site" description="Nucleophile" evidence="7">
    <location>
        <position position="117"/>
    </location>
</feature>
<keyword evidence="3" id="KW-0808">Transferase</keyword>
<dbReference type="InterPro" id="IPR032710">
    <property type="entry name" value="NTF2-like_dom_sf"/>
</dbReference>
<dbReference type="CDD" id="cd16913">
    <property type="entry name" value="YkuD_like"/>
    <property type="match status" value="1"/>
</dbReference>
<dbReference type="Proteomes" id="UP000095200">
    <property type="component" value="Unassembled WGS sequence"/>
</dbReference>
<dbReference type="Gene3D" id="2.40.440.10">
    <property type="entry name" value="L,D-transpeptidase catalytic domain-like"/>
    <property type="match status" value="1"/>
</dbReference>
<dbReference type="UniPathway" id="UPA00219"/>
<dbReference type="InterPro" id="IPR005490">
    <property type="entry name" value="LD_TPept_cat_dom"/>
</dbReference>
<evidence type="ECO:0000256" key="7">
    <source>
        <dbReference type="PROSITE-ProRule" id="PRU01373"/>
    </source>
</evidence>
<dbReference type="GO" id="GO:0016740">
    <property type="term" value="F:transferase activity"/>
    <property type="evidence" value="ECO:0007669"/>
    <property type="project" value="UniProtKB-KW"/>
</dbReference>
<evidence type="ECO:0000313" key="9">
    <source>
        <dbReference type="EMBL" id="GAU08547.1"/>
    </source>
</evidence>
<keyword evidence="10" id="KW-1185">Reference proteome</keyword>
<dbReference type="SUPFAM" id="SSF141523">
    <property type="entry name" value="L,D-transpeptidase catalytic domain-like"/>
    <property type="match status" value="1"/>
</dbReference>
<comment type="caution">
    <text evidence="9">The sequence shown here is derived from an EMBL/GenBank/DDBJ whole genome shotgun (WGS) entry which is preliminary data.</text>
</comment>